<evidence type="ECO:0000313" key="7">
    <source>
        <dbReference type="Proteomes" id="UP000801492"/>
    </source>
</evidence>
<dbReference type="SMART" id="SM00314">
    <property type="entry name" value="RA"/>
    <property type="match status" value="2"/>
</dbReference>
<proteinExistence type="predicted"/>
<dbReference type="SUPFAM" id="SSF54236">
    <property type="entry name" value="Ubiquitin-like"/>
    <property type="match status" value="2"/>
</dbReference>
<comment type="caution">
    <text evidence="6">The sequence shown here is derived from an EMBL/GenBank/DDBJ whole genome shotgun (WGS) entry which is preliminary data.</text>
</comment>
<dbReference type="Gene3D" id="2.30.42.10">
    <property type="match status" value="1"/>
</dbReference>
<dbReference type="SUPFAM" id="SSF49879">
    <property type="entry name" value="SMAD/FHA domain"/>
    <property type="match status" value="1"/>
</dbReference>
<dbReference type="InterPro" id="IPR028842">
    <property type="entry name" value="Afadin"/>
</dbReference>
<dbReference type="SMART" id="SM01132">
    <property type="entry name" value="DIL"/>
    <property type="match status" value="1"/>
</dbReference>
<feature type="compositionally biased region" description="Low complexity" evidence="2">
    <location>
        <begin position="1093"/>
        <end position="1103"/>
    </location>
</feature>
<dbReference type="InterPro" id="IPR000159">
    <property type="entry name" value="RA_dom"/>
</dbReference>
<evidence type="ECO:0000256" key="2">
    <source>
        <dbReference type="SAM" id="MobiDB-lite"/>
    </source>
</evidence>
<dbReference type="SUPFAM" id="SSF50156">
    <property type="entry name" value="PDZ domain-like"/>
    <property type="match status" value="1"/>
</dbReference>
<feature type="domain" description="Dilute" evidence="5">
    <location>
        <begin position="610"/>
        <end position="843"/>
    </location>
</feature>
<feature type="domain" description="Ras-associating" evidence="4">
    <location>
        <begin position="232"/>
        <end position="327"/>
    </location>
</feature>
<dbReference type="GO" id="GO:0032880">
    <property type="term" value="P:regulation of protein localization"/>
    <property type="evidence" value="ECO:0007669"/>
    <property type="project" value="TreeGrafter"/>
</dbReference>
<feature type="compositionally biased region" description="Basic and acidic residues" evidence="2">
    <location>
        <begin position="1847"/>
        <end position="1862"/>
    </location>
</feature>
<feature type="region of interest" description="Disordered" evidence="2">
    <location>
        <begin position="1502"/>
        <end position="1617"/>
    </location>
</feature>
<feature type="compositionally biased region" description="Polar residues" evidence="2">
    <location>
        <begin position="1220"/>
        <end position="1232"/>
    </location>
</feature>
<feature type="region of interest" description="Disordered" evidence="2">
    <location>
        <begin position="1299"/>
        <end position="1333"/>
    </location>
</feature>
<feature type="domain" description="Ras-associating" evidence="4">
    <location>
        <begin position="42"/>
        <end position="136"/>
    </location>
</feature>
<keyword evidence="1" id="KW-0130">Cell adhesion</keyword>
<feature type="compositionally biased region" description="Polar residues" evidence="2">
    <location>
        <begin position="1507"/>
        <end position="1534"/>
    </location>
</feature>
<feature type="compositionally biased region" description="Polar residues" evidence="2">
    <location>
        <begin position="1245"/>
        <end position="1255"/>
    </location>
</feature>
<feature type="compositionally biased region" description="Low complexity" evidence="2">
    <location>
        <begin position="1258"/>
        <end position="1278"/>
    </location>
</feature>
<dbReference type="InterPro" id="IPR036034">
    <property type="entry name" value="PDZ_sf"/>
</dbReference>
<name>A0A8K0D694_IGNLU</name>
<organism evidence="6 7">
    <name type="scientific">Ignelater luminosus</name>
    <name type="common">Cucubano</name>
    <name type="synonym">Pyrophorus luminosus</name>
    <dbReference type="NCBI Taxonomy" id="2038154"/>
    <lineage>
        <taxon>Eukaryota</taxon>
        <taxon>Metazoa</taxon>
        <taxon>Ecdysozoa</taxon>
        <taxon>Arthropoda</taxon>
        <taxon>Hexapoda</taxon>
        <taxon>Insecta</taxon>
        <taxon>Pterygota</taxon>
        <taxon>Neoptera</taxon>
        <taxon>Endopterygota</taxon>
        <taxon>Coleoptera</taxon>
        <taxon>Polyphaga</taxon>
        <taxon>Elateriformia</taxon>
        <taxon>Elateroidea</taxon>
        <taxon>Elateridae</taxon>
        <taxon>Agrypninae</taxon>
        <taxon>Pyrophorini</taxon>
        <taxon>Ignelater</taxon>
    </lineage>
</organism>
<feature type="region of interest" description="Disordered" evidence="2">
    <location>
        <begin position="457"/>
        <end position="495"/>
    </location>
</feature>
<dbReference type="InterPro" id="IPR001478">
    <property type="entry name" value="PDZ"/>
</dbReference>
<dbReference type="Pfam" id="PF01843">
    <property type="entry name" value="DIL"/>
    <property type="match status" value="1"/>
</dbReference>
<feature type="compositionally biased region" description="Pro residues" evidence="2">
    <location>
        <begin position="1712"/>
        <end position="1724"/>
    </location>
</feature>
<dbReference type="PROSITE" id="PS50200">
    <property type="entry name" value="RA"/>
    <property type="match status" value="2"/>
</dbReference>
<dbReference type="InterPro" id="IPR037977">
    <property type="entry name" value="CBD_Afadin"/>
</dbReference>
<dbReference type="OrthoDB" id="6260541at2759"/>
<feature type="compositionally biased region" description="Acidic residues" evidence="2">
    <location>
        <begin position="1656"/>
        <end position="1665"/>
    </location>
</feature>
<dbReference type="Pfam" id="PF00595">
    <property type="entry name" value="PDZ"/>
    <property type="match status" value="1"/>
</dbReference>
<feature type="compositionally biased region" description="Basic and acidic residues" evidence="2">
    <location>
        <begin position="164"/>
        <end position="183"/>
    </location>
</feature>
<feature type="region of interest" description="Disordered" evidence="2">
    <location>
        <begin position="1777"/>
        <end position="1796"/>
    </location>
</feature>
<feature type="domain" description="PDZ" evidence="3">
    <location>
        <begin position="934"/>
        <end position="1019"/>
    </location>
</feature>
<feature type="region of interest" description="Disordered" evidence="2">
    <location>
        <begin position="1028"/>
        <end position="1116"/>
    </location>
</feature>
<accession>A0A8K0D694</accession>
<dbReference type="GO" id="GO:0050839">
    <property type="term" value="F:cell adhesion molecule binding"/>
    <property type="evidence" value="ECO:0007669"/>
    <property type="project" value="TreeGrafter"/>
</dbReference>
<dbReference type="CDD" id="cd01781">
    <property type="entry name" value="RA2_Afadin"/>
    <property type="match status" value="1"/>
</dbReference>
<feature type="region of interest" description="Disordered" evidence="2">
    <location>
        <begin position="328"/>
        <end position="355"/>
    </location>
</feature>
<sequence length="1873" mass="208702">MHGSAGDRRALEREALRNVIAQWNANRLDLFELSEPNEDLEFHGVMRFYFQDSGQKVATKCIRVASDATVEDVIGTLIEKFRPDMRMLSLPSYALYEIHENCPERRMAPDEKPLLVQLNWHVDDREGRFLLKNIDEKTNNSIDSHDSNASFRRKLSKREKKQLKKQEKLQRMKSENGKNKTDGVAEKLYSELPETSFTRSISNPEAVMRRRRQQKLERKLQQFRSKDGGPDTGGTLKIYGEALCRDVPYKTLLLSIRDTAGAVVREMLDKYGLHKADPSQWCLVQVTSLPGTPDSEYVLDDDECPLSILMTSPNTSSIMFHVRRRPADGALRKRKKKPGALGATTSNTRDPRSVDAGPILVELGPDGSTPHPGDTARTLRISNDVMEVGSANGIALQLYGPHIQPRHAVIANTDGLTSVTPCHADAHTYVNGQRIHQTTILTHGSLVKFGPSNTYRFLDPTQEGRPRHPSIVDSTSMYDRSPRALSPSEPPRENFETTFDLEGNVETVSTASGAREDNRSLGSSSENRLGGMDRYPRGQDPILPAVLEFPEDPQEQFLARVITHLDVTTPTFRLAPAYTLYLCARYRASTHYRPELTPTERAHKLTLLLQHAAMLVRHTVQDRSTESTSQAFWLANASELLHFLKSDRHVSAFSLQAQDTLADAVQLAFRNLVACLTDELNSVMGNLTSDAGDDHPREIINSLSTAMNLLRKCRVNAALTIQLFSQLFHWISARSLSAIINNPTLCNRSFGMKLFNRLRNLQAWAESQGLELAAECHLAKIVQCAHLLQAPKQTAEELANLSAACFKLNSLQLRALLTQYKGEPGEQVASATLLEQAARAAEGVADELARAEGREVRLHEDPAPPLQLLLPDDGFSCDVVQGVPAGLADFLQPLQASGLCRLAAQPTSSGHWTVYMNAPRPPSALSTTQPEVQVIRLHKAGGGMGLSIVAAKGAGQERLGIYIKSVVPGGAADRDGRLAAGDQLLSVDGQSLLGITQEKAAEFLVRTGSVVTLEVAKGGAVYHGLATLLQQPSPTPHRGPRRMSERDLPSRVDAERTIPSSKSVPALHHISPNSEQPRGGGPHDMFNPGYSRTSSNNSINTNSAPAAPQNGTVNNQANLRSRSTHNLHQQDGGFYQNLSVYRNKMPSPQQLGDRTSALRSSQNSLQSSVANSQRPASAYYPQNMPPAAPRPSNLHQSIPNLKSPPVQRLHAEDSRAGSFPSVNQQYQQNFSHNNPNQPYLNQNYGSPNQGYSGHNQMYGGQNQPYVNQNQNYPSPNYPRSHEDMVNKHPQYHGQQRANEINTSYPSPNHSVHNYSGSAQHSNGPRQEDVGKPHDSRYNAGLLREDVLRQSHMNRNEEMMRYPSTTNVRIQEAQIQHNRMQENEMRTSRSEDLLRQHASAQSEMLRYASSGNIRTQESTKVDLPQLRQNEQHFQQHRLSNDDRKDLRGQAKLAEMGEEVRRRQNRVLSPPHQQYPPGYYAQHYGQQQNYHPQMMQNTQHLQNLNLNQPHPSHSQSNYPPQHPQASNYSQYNNQANTPTSPTYPKSPPLAPKPSRKQDEPPELPPTSTHPLYAASLQDPPKMAFYPNSSLPNKGPARDPWAREEQERQAEVRREQARQWQEQQIRELLSLPHRTSQQEEQLRVLQLEREFQRRALEAAEQDDEDTEEKESPSSTPYAQQQPTASTQQVSTPTSAKQEPPTSILKPGANINNTPVQPPEPEAPPPPERGSSYVIMSLHNKEGTKRVTFNDSSAASPPSNLAIEETVREDPNSFIRQAESMLASPTTPTDGATGLTTATPGVIGAQEVYRDPRTRRLAEQAQQKLQTTVPEKLSFKEKMKMFAMETGESSTPRDKSKISRAQRDIDNLGSPSSNLVH</sequence>
<feature type="compositionally biased region" description="Polar residues" evidence="2">
    <location>
        <begin position="1669"/>
        <end position="1697"/>
    </location>
</feature>
<evidence type="ECO:0000259" key="3">
    <source>
        <dbReference type="PROSITE" id="PS50106"/>
    </source>
</evidence>
<dbReference type="InterPro" id="IPR029071">
    <property type="entry name" value="Ubiquitin-like_domsf"/>
</dbReference>
<evidence type="ECO:0000259" key="5">
    <source>
        <dbReference type="PROSITE" id="PS51126"/>
    </source>
</evidence>
<feature type="region of interest" description="Disordered" evidence="2">
    <location>
        <begin position="1454"/>
        <end position="1478"/>
    </location>
</feature>
<feature type="region of interest" description="Disordered" evidence="2">
    <location>
        <begin position="1840"/>
        <end position="1873"/>
    </location>
</feature>
<reference evidence="6" key="1">
    <citation type="submission" date="2019-08" db="EMBL/GenBank/DDBJ databases">
        <title>The genome of the North American firefly Photinus pyralis.</title>
        <authorList>
            <consortium name="Photinus pyralis genome working group"/>
            <person name="Fallon T.R."/>
            <person name="Sander Lower S.E."/>
            <person name="Weng J.-K."/>
        </authorList>
    </citation>
    <scope>NUCLEOTIDE SEQUENCE</scope>
    <source>
        <strain evidence="6">TRF0915ILg1</strain>
        <tissue evidence="6">Whole body</tissue>
    </source>
</reference>
<dbReference type="FunFam" id="2.30.42.10:FF:000032">
    <property type="entry name" value="Afadin isoform A"/>
    <property type="match status" value="1"/>
</dbReference>
<feature type="compositionally biased region" description="Polar residues" evidence="2">
    <location>
        <begin position="1299"/>
        <end position="1324"/>
    </location>
</feature>
<dbReference type="Proteomes" id="UP000801492">
    <property type="component" value="Unassembled WGS sequence"/>
</dbReference>
<feature type="compositionally biased region" description="Basic residues" evidence="2">
    <location>
        <begin position="151"/>
        <end position="163"/>
    </location>
</feature>
<dbReference type="Pfam" id="PF00788">
    <property type="entry name" value="RA"/>
    <property type="match status" value="2"/>
</dbReference>
<dbReference type="SMART" id="SM00228">
    <property type="entry name" value="PDZ"/>
    <property type="match status" value="1"/>
</dbReference>
<dbReference type="GO" id="GO:0005912">
    <property type="term" value="C:adherens junction"/>
    <property type="evidence" value="ECO:0007669"/>
    <property type="project" value="TreeGrafter"/>
</dbReference>
<dbReference type="InterPro" id="IPR002710">
    <property type="entry name" value="Dilute_dom"/>
</dbReference>
<dbReference type="CDD" id="cd06789">
    <property type="entry name" value="PDZ_AFDN-like"/>
    <property type="match status" value="1"/>
</dbReference>
<dbReference type="PANTHER" id="PTHR10398">
    <property type="entry name" value="AFADIN"/>
    <property type="match status" value="1"/>
</dbReference>
<gene>
    <name evidence="6" type="ORF">ILUMI_05928</name>
</gene>
<dbReference type="Gene3D" id="2.60.200.20">
    <property type="match status" value="1"/>
</dbReference>
<dbReference type="GO" id="GO:0007165">
    <property type="term" value="P:signal transduction"/>
    <property type="evidence" value="ECO:0007669"/>
    <property type="project" value="InterPro"/>
</dbReference>
<dbReference type="Pfam" id="PF00498">
    <property type="entry name" value="FHA"/>
    <property type="match status" value="1"/>
</dbReference>
<dbReference type="PROSITE" id="PS51126">
    <property type="entry name" value="DILUTE"/>
    <property type="match status" value="1"/>
</dbReference>
<dbReference type="EMBL" id="VTPC01002314">
    <property type="protein sequence ID" value="KAF2900260.1"/>
    <property type="molecule type" value="Genomic_DNA"/>
</dbReference>
<feature type="region of interest" description="Disordered" evidence="2">
    <location>
        <begin position="1144"/>
        <end position="1285"/>
    </location>
</feature>
<dbReference type="CDD" id="cd01782">
    <property type="entry name" value="RA1_Afadin"/>
    <property type="match status" value="1"/>
</dbReference>
<feature type="compositionally biased region" description="Low complexity" evidence="2">
    <location>
        <begin position="1233"/>
        <end position="1244"/>
    </location>
</feature>
<feature type="compositionally biased region" description="Basic and acidic residues" evidence="2">
    <location>
        <begin position="1593"/>
        <end position="1614"/>
    </location>
</feature>
<dbReference type="Gene3D" id="3.10.20.90">
    <property type="entry name" value="Phosphatidylinositol 3-kinase Catalytic Subunit, Chain A, domain 1"/>
    <property type="match status" value="2"/>
</dbReference>
<feature type="region of interest" description="Disordered" evidence="2">
    <location>
        <begin position="1651"/>
        <end position="1758"/>
    </location>
</feature>
<dbReference type="PROSITE" id="PS50106">
    <property type="entry name" value="PDZ"/>
    <property type="match status" value="1"/>
</dbReference>
<evidence type="ECO:0008006" key="8">
    <source>
        <dbReference type="Google" id="ProtNLM"/>
    </source>
</evidence>
<dbReference type="InterPro" id="IPR008984">
    <property type="entry name" value="SMAD_FHA_dom_sf"/>
</dbReference>
<feature type="compositionally biased region" description="Basic and acidic residues" evidence="2">
    <location>
        <begin position="1042"/>
        <end position="1056"/>
    </location>
</feature>
<feature type="compositionally biased region" description="Low complexity" evidence="2">
    <location>
        <begin position="1781"/>
        <end position="1796"/>
    </location>
</feature>
<protein>
    <recommendedName>
        <fullName evidence="8">Afadin</fullName>
    </recommendedName>
</protein>
<feature type="region of interest" description="Disordered" evidence="2">
    <location>
        <begin position="508"/>
        <end position="535"/>
    </location>
</feature>
<evidence type="ECO:0000259" key="4">
    <source>
        <dbReference type="PROSITE" id="PS50200"/>
    </source>
</evidence>
<evidence type="ECO:0000313" key="6">
    <source>
        <dbReference type="EMBL" id="KAF2900260.1"/>
    </source>
</evidence>
<feature type="compositionally biased region" description="Polar residues" evidence="2">
    <location>
        <begin position="1743"/>
        <end position="1755"/>
    </location>
</feature>
<keyword evidence="7" id="KW-1185">Reference proteome</keyword>
<dbReference type="GO" id="GO:0007155">
    <property type="term" value="P:cell adhesion"/>
    <property type="evidence" value="ECO:0007669"/>
    <property type="project" value="UniProtKB-KW"/>
</dbReference>
<dbReference type="PANTHER" id="PTHR10398:SF2">
    <property type="entry name" value="AFADIN"/>
    <property type="match status" value="1"/>
</dbReference>
<feature type="region of interest" description="Disordered" evidence="2">
    <location>
        <begin position="138"/>
        <end position="183"/>
    </location>
</feature>
<dbReference type="CDD" id="cd22711">
    <property type="entry name" value="FHA_AFDN"/>
    <property type="match status" value="1"/>
</dbReference>
<feature type="compositionally biased region" description="Polar residues" evidence="2">
    <location>
        <begin position="1144"/>
        <end position="1175"/>
    </location>
</feature>
<evidence type="ECO:0000256" key="1">
    <source>
        <dbReference type="ARBA" id="ARBA00022889"/>
    </source>
</evidence>
<dbReference type="InterPro" id="IPR000253">
    <property type="entry name" value="FHA_dom"/>
</dbReference>
<dbReference type="CDD" id="cd15471">
    <property type="entry name" value="Myo5p-like_CBD_afadin"/>
    <property type="match status" value="1"/>
</dbReference>